<sequence length="577" mass="61886">MKTNIITLAIVASLTLSACGGSSGGSPASDPVTPTNSAPTNVTITNITVDENSVGAAIGTLSATDANSGDTFTFTTDSDMFVVTGNELSLKADTMANFENAESLAANITVTDNGGLSYSKELTITVNDLLDTYKFESKIIAGESSVGYTGQIARHALIAELAHYIGSGLQADIDANAFIDKQAVLDKLNSYFRTTSNQYENNFSLNFLSDTKQPFITDISSSAKSLDGKIAGRDASRMRKDWTDGTSFVGAGANMTPETLVDAYFNQLADNAVDANIRLDEATNSPITKVYVNTDGTDLKQLLQKFLLMSVTYSQGTDDYLDEGLAIDNIDPRGTGKADTALEHGFDEGFGYFGAARNYLEYTDKEIAGKVKADDATTGRADWNGKHDTDGDALFDLTSEVNLGSSVNAAKRDIGSSTNANPTDFTKDAMEAFLAARKIINDNVGTVFTAEQTTALETQRDNVVNAWEKAIAATVIHYINDLRADLAKSGDEYNYENVAKHWSEMKGFALGLQFNPYSPITDAQFAEIHVHFGQKPVLLPFGSADKTAVTTYIADLAKARDILQKALGLDADNVANW</sequence>
<dbReference type="Proteomes" id="UP000321917">
    <property type="component" value="Unassembled WGS sequence"/>
</dbReference>
<dbReference type="InterPro" id="IPR015919">
    <property type="entry name" value="Cadherin-like_sf"/>
</dbReference>
<dbReference type="Proteomes" id="UP000321525">
    <property type="component" value="Unassembled WGS sequence"/>
</dbReference>
<keyword evidence="4" id="KW-1185">Reference proteome</keyword>
<dbReference type="GO" id="GO:0016020">
    <property type="term" value="C:membrane"/>
    <property type="evidence" value="ECO:0007669"/>
    <property type="project" value="InterPro"/>
</dbReference>
<proteinExistence type="predicted"/>
<protein>
    <submittedName>
        <fullName evidence="3">Cadherin repeat domain-containing protein</fullName>
    </submittedName>
</protein>
<dbReference type="AlphaFoldDB" id="A0A5C6Q800"/>
<feature type="chain" id="PRO_5022827291" evidence="1">
    <location>
        <begin position="19"/>
        <end position="577"/>
    </location>
</feature>
<organism evidence="3 5">
    <name type="scientific">Colwellia hornerae</name>
    <dbReference type="NCBI Taxonomy" id="89402"/>
    <lineage>
        <taxon>Bacteria</taxon>
        <taxon>Pseudomonadati</taxon>
        <taxon>Pseudomonadota</taxon>
        <taxon>Gammaproteobacteria</taxon>
        <taxon>Alteromonadales</taxon>
        <taxon>Colwelliaceae</taxon>
        <taxon>Colwellia</taxon>
    </lineage>
</organism>
<evidence type="ECO:0000313" key="4">
    <source>
        <dbReference type="Proteomes" id="UP000321525"/>
    </source>
</evidence>
<dbReference type="GO" id="GO:0005509">
    <property type="term" value="F:calcium ion binding"/>
    <property type="evidence" value="ECO:0007669"/>
    <property type="project" value="InterPro"/>
</dbReference>
<accession>A0A5C6Q800</accession>
<evidence type="ECO:0000313" key="3">
    <source>
        <dbReference type="EMBL" id="TWX65144.1"/>
    </source>
</evidence>
<dbReference type="EMBL" id="VOLQ01000025">
    <property type="protein sequence ID" value="TWX65144.1"/>
    <property type="molecule type" value="Genomic_DNA"/>
</dbReference>
<dbReference type="Pfam" id="PF16148">
    <property type="entry name" value="DUF4856"/>
    <property type="match status" value="1"/>
</dbReference>
<comment type="caution">
    <text evidence="3">The sequence shown here is derived from an EMBL/GenBank/DDBJ whole genome shotgun (WGS) entry which is preliminary data.</text>
</comment>
<evidence type="ECO:0000256" key="1">
    <source>
        <dbReference type="SAM" id="SignalP"/>
    </source>
</evidence>
<name>A0A5C6Q800_9GAMM</name>
<reference evidence="3 5" key="1">
    <citation type="submission" date="2019-07" db="EMBL/GenBank/DDBJ databases">
        <title>Genomes of sea-ice associated Colwellia species.</title>
        <authorList>
            <person name="Bowman J.P."/>
        </authorList>
    </citation>
    <scope>NUCLEOTIDE SEQUENCE [LARGE SCALE GENOMIC DNA]</scope>
    <source>
        <strain evidence="2 4">ACAM 607</strain>
        <strain evidence="3 5">IC036</strain>
    </source>
</reference>
<dbReference type="PROSITE" id="PS51257">
    <property type="entry name" value="PROKAR_LIPOPROTEIN"/>
    <property type="match status" value="1"/>
</dbReference>
<evidence type="ECO:0000313" key="5">
    <source>
        <dbReference type="Proteomes" id="UP000321917"/>
    </source>
</evidence>
<dbReference type="EMBL" id="VOLR01000025">
    <property type="protein sequence ID" value="TWX56122.1"/>
    <property type="molecule type" value="Genomic_DNA"/>
</dbReference>
<feature type="signal peptide" evidence="1">
    <location>
        <begin position="1"/>
        <end position="18"/>
    </location>
</feature>
<dbReference type="RefSeq" id="WP_146800401.1">
    <property type="nucleotide sequence ID" value="NZ_VOLP01000024.1"/>
</dbReference>
<dbReference type="InterPro" id="IPR032331">
    <property type="entry name" value="DUF4856"/>
</dbReference>
<gene>
    <name evidence="2" type="ORF">ESZ26_15670</name>
    <name evidence="3" type="ORF">ESZ27_12990</name>
</gene>
<dbReference type="OrthoDB" id="5498726at2"/>
<dbReference type="Gene3D" id="2.60.40.60">
    <property type="entry name" value="Cadherins"/>
    <property type="match status" value="1"/>
</dbReference>
<evidence type="ECO:0000313" key="2">
    <source>
        <dbReference type="EMBL" id="TWX56122.1"/>
    </source>
</evidence>
<keyword evidence="1" id="KW-0732">Signal</keyword>
<dbReference type="SUPFAM" id="SSF49313">
    <property type="entry name" value="Cadherin-like"/>
    <property type="match status" value="1"/>
</dbReference>